<dbReference type="SUPFAM" id="SSF55846">
    <property type="entry name" value="N-acetylmuramoyl-L-alanine amidase-like"/>
    <property type="match status" value="1"/>
</dbReference>
<dbReference type="SMART" id="SM00644">
    <property type="entry name" value="Ami_2"/>
    <property type="match status" value="1"/>
</dbReference>
<evidence type="ECO:0000313" key="2">
    <source>
        <dbReference type="EMBL" id="MDT0377220.1"/>
    </source>
</evidence>
<dbReference type="RefSeq" id="WP_311671225.1">
    <property type="nucleotide sequence ID" value="NZ_JAVREQ010000001.1"/>
</dbReference>
<evidence type="ECO:0000313" key="3">
    <source>
        <dbReference type="Proteomes" id="UP001183414"/>
    </source>
</evidence>
<keyword evidence="3" id="KW-1185">Reference proteome</keyword>
<dbReference type="Pfam" id="PF01510">
    <property type="entry name" value="Amidase_2"/>
    <property type="match status" value="1"/>
</dbReference>
<dbReference type="InterPro" id="IPR002502">
    <property type="entry name" value="Amidase_domain"/>
</dbReference>
<feature type="domain" description="N-acetylmuramoyl-L-alanine amidase" evidence="1">
    <location>
        <begin position="27"/>
        <end position="181"/>
    </location>
</feature>
<organism evidence="2 3">
    <name type="scientific">Streptomyces hazeniae</name>
    <dbReference type="NCBI Taxonomy" id="3075538"/>
    <lineage>
        <taxon>Bacteria</taxon>
        <taxon>Bacillati</taxon>
        <taxon>Actinomycetota</taxon>
        <taxon>Actinomycetes</taxon>
        <taxon>Kitasatosporales</taxon>
        <taxon>Streptomycetaceae</taxon>
        <taxon>Streptomyces</taxon>
    </lineage>
</organism>
<comment type="caution">
    <text evidence="2">The sequence shown here is derived from an EMBL/GenBank/DDBJ whole genome shotgun (WGS) entry which is preliminary data.</text>
</comment>
<protein>
    <submittedName>
        <fullName evidence="2">Peptidoglycan recognition family protein</fullName>
    </submittedName>
</protein>
<sequence>MADPLSASALVAALRREGCRVEEYRAWRTHNRNHKGDWGPINGVMVHHTVTSGTDGSVRLCYEGYSGLPGPLCHGVIAKDGTVYLVGNGRANHAGWGDDNVMAAVVREDPDLPAANERNTDGNSRFYGFECINLGDGEDPWPAAQLEAIERATAAICRAYGWRAESVIGHKEWSYTKIDPAGFSMEGMRRRIQARLDRAPDAEEEQVTQKDIDEIVRRVLAGVGSAVLRKDGIVEVQGADEDNPTWQFGNVVELLQKNQNKILDALAALAAGGAARDAALAAIAESGGLTAEQVTAAAETGARTALAEIGALLVDAAPEGSDQL</sequence>
<dbReference type="EMBL" id="JAVREQ010000001">
    <property type="protein sequence ID" value="MDT0377220.1"/>
    <property type="molecule type" value="Genomic_DNA"/>
</dbReference>
<dbReference type="Gene3D" id="3.40.80.10">
    <property type="entry name" value="Peptidoglycan recognition protein-like"/>
    <property type="match status" value="1"/>
</dbReference>
<evidence type="ECO:0000259" key="1">
    <source>
        <dbReference type="SMART" id="SM00644"/>
    </source>
</evidence>
<accession>A0ABU2NJP9</accession>
<dbReference type="Proteomes" id="UP001183414">
    <property type="component" value="Unassembled WGS sequence"/>
</dbReference>
<name>A0ABU2NJP9_9ACTN</name>
<dbReference type="CDD" id="cd06583">
    <property type="entry name" value="PGRP"/>
    <property type="match status" value="1"/>
</dbReference>
<reference evidence="3" key="1">
    <citation type="submission" date="2023-07" db="EMBL/GenBank/DDBJ databases">
        <title>30 novel species of actinomycetes from the DSMZ collection.</title>
        <authorList>
            <person name="Nouioui I."/>
        </authorList>
    </citation>
    <scope>NUCLEOTIDE SEQUENCE [LARGE SCALE GENOMIC DNA]</scope>
    <source>
        <strain evidence="3">DSM 42041</strain>
    </source>
</reference>
<proteinExistence type="predicted"/>
<dbReference type="InterPro" id="IPR036505">
    <property type="entry name" value="Amidase/PGRP_sf"/>
</dbReference>
<gene>
    <name evidence="2" type="ORF">RM572_00320</name>
</gene>